<evidence type="ECO:0000256" key="1">
    <source>
        <dbReference type="ARBA" id="ARBA00022490"/>
    </source>
</evidence>
<evidence type="ECO:0000313" key="7">
    <source>
        <dbReference type="EMBL" id="MBC2836043.1"/>
    </source>
</evidence>
<feature type="binding site" evidence="6">
    <location>
        <position position="72"/>
    </location>
    <ligand>
        <name>S-adenosyl-L-methionine</name>
        <dbReference type="ChEBI" id="CHEBI:59789"/>
    </ligand>
</feature>
<reference evidence="7 8" key="1">
    <citation type="journal article" date="2017" name="Int. J. Syst. Evol. Microbiol.">
        <title>Gemmobacter straminiformis sp. nov., isolated from an artificial fountain.</title>
        <authorList>
            <person name="Kang J.Y."/>
            <person name="Kim M.J."/>
            <person name="Chun J."/>
            <person name="Son K.P."/>
            <person name="Jahng K.Y."/>
        </authorList>
    </citation>
    <scope>NUCLEOTIDE SEQUENCE [LARGE SCALE GENOMIC DNA]</scope>
    <source>
        <strain evidence="7 8">CAM-8</strain>
    </source>
</reference>
<dbReference type="EMBL" id="JACLQD010000003">
    <property type="protein sequence ID" value="MBC2836043.1"/>
    <property type="molecule type" value="Genomic_DNA"/>
</dbReference>
<keyword evidence="5 6" id="KW-0949">S-adenosyl-L-methionine</keyword>
<organism evidence="7 8">
    <name type="scientific">Paragemmobacter straminiformis</name>
    <dbReference type="NCBI Taxonomy" id="2045119"/>
    <lineage>
        <taxon>Bacteria</taxon>
        <taxon>Pseudomonadati</taxon>
        <taxon>Pseudomonadota</taxon>
        <taxon>Alphaproteobacteria</taxon>
        <taxon>Rhodobacterales</taxon>
        <taxon>Paracoccaceae</taxon>
        <taxon>Paragemmobacter</taxon>
    </lineage>
</organism>
<dbReference type="EC" id="2.1.1.170" evidence="6"/>
<dbReference type="InterPro" id="IPR003682">
    <property type="entry name" value="rRNA_ssu_MeTfrase_G"/>
</dbReference>
<keyword evidence="4 6" id="KW-0808">Transferase</keyword>
<dbReference type="SUPFAM" id="SSF53335">
    <property type="entry name" value="S-adenosyl-L-methionine-dependent methyltransferases"/>
    <property type="match status" value="1"/>
</dbReference>
<dbReference type="PIRSF" id="PIRSF003078">
    <property type="entry name" value="GidB"/>
    <property type="match status" value="1"/>
</dbReference>
<evidence type="ECO:0000313" key="8">
    <source>
        <dbReference type="Proteomes" id="UP000555411"/>
    </source>
</evidence>
<dbReference type="HAMAP" id="MF_00074">
    <property type="entry name" value="16SrRNA_methyltr_G"/>
    <property type="match status" value="1"/>
</dbReference>
<protein>
    <recommendedName>
        <fullName evidence="6">Ribosomal RNA small subunit methyltransferase G</fullName>
        <ecNumber evidence="6">2.1.1.170</ecNumber>
    </recommendedName>
    <alternativeName>
        <fullName evidence="6">16S rRNA 7-methylguanosine methyltransferase</fullName>
        <shortName evidence="6">16S rRNA m7G methyltransferase</shortName>
    </alternativeName>
</protein>
<dbReference type="GO" id="GO:0005829">
    <property type="term" value="C:cytosol"/>
    <property type="evidence" value="ECO:0007669"/>
    <property type="project" value="TreeGrafter"/>
</dbReference>
<keyword evidence="3 6" id="KW-0489">Methyltransferase</keyword>
<evidence type="ECO:0000256" key="3">
    <source>
        <dbReference type="ARBA" id="ARBA00022603"/>
    </source>
</evidence>
<keyword evidence="2 6" id="KW-0698">rRNA processing</keyword>
<evidence type="ECO:0000256" key="4">
    <source>
        <dbReference type="ARBA" id="ARBA00022679"/>
    </source>
</evidence>
<accession>A0A842I9E8</accession>
<comment type="caution">
    <text evidence="7">The sequence shown here is derived from an EMBL/GenBank/DDBJ whole genome shotgun (WGS) entry which is preliminary data.</text>
</comment>
<comment type="function">
    <text evidence="6">Specifically methylates the N7 position of guanine in position 527 of 16S rRNA.</text>
</comment>
<feature type="binding site" evidence="6">
    <location>
        <position position="67"/>
    </location>
    <ligand>
        <name>S-adenosyl-L-methionine</name>
        <dbReference type="ChEBI" id="CHEBI:59789"/>
    </ligand>
</feature>
<dbReference type="NCBIfam" id="TIGR00138">
    <property type="entry name" value="rsmG_gidB"/>
    <property type="match status" value="1"/>
</dbReference>
<proteinExistence type="inferred from homology"/>
<dbReference type="PANTHER" id="PTHR31760:SF0">
    <property type="entry name" value="S-ADENOSYL-L-METHIONINE-DEPENDENT METHYLTRANSFERASES SUPERFAMILY PROTEIN"/>
    <property type="match status" value="1"/>
</dbReference>
<dbReference type="RefSeq" id="WP_185797666.1">
    <property type="nucleotide sequence ID" value="NZ_JACLQD010000003.1"/>
</dbReference>
<evidence type="ECO:0000256" key="6">
    <source>
        <dbReference type="HAMAP-Rule" id="MF_00074"/>
    </source>
</evidence>
<feature type="binding site" evidence="6">
    <location>
        <position position="135"/>
    </location>
    <ligand>
        <name>S-adenosyl-L-methionine</name>
        <dbReference type="ChEBI" id="CHEBI:59789"/>
    </ligand>
</feature>
<comment type="similarity">
    <text evidence="6">Belongs to the methyltransferase superfamily. RNA methyltransferase RsmG family.</text>
</comment>
<evidence type="ECO:0000256" key="5">
    <source>
        <dbReference type="ARBA" id="ARBA00022691"/>
    </source>
</evidence>
<evidence type="ECO:0000256" key="2">
    <source>
        <dbReference type="ARBA" id="ARBA00022552"/>
    </source>
</evidence>
<keyword evidence="1 6" id="KW-0963">Cytoplasm</keyword>
<gene>
    <name evidence="6 7" type="primary">rsmG</name>
    <name evidence="7" type="ORF">H7F16_11050</name>
</gene>
<dbReference type="Gene3D" id="3.40.50.150">
    <property type="entry name" value="Vaccinia Virus protein VP39"/>
    <property type="match status" value="1"/>
</dbReference>
<feature type="binding site" evidence="6">
    <location>
        <begin position="121"/>
        <end position="122"/>
    </location>
    <ligand>
        <name>S-adenosyl-L-methionine</name>
        <dbReference type="ChEBI" id="CHEBI:59789"/>
    </ligand>
</feature>
<dbReference type="Pfam" id="PF02527">
    <property type="entry name" value="GidB"/>
    <property type="match status" value="1"/>
</dbReference>
<comment type="subcellular location">
    <subcellularLocation>
        <location evidence="6">Cytoplasm</location>
    </subcellularLocation>
</comment>
<keyword evidence="8" id="KW-1185">Reference proteome</keyword>
<name>A0A842I9E8_9RHOB</name>
<dbReference type="Proteomes" id="UP000555411">
    <property type="component" value="Unassembled WGS sequence"/>
</dbReference>
<dbReference type="AlphaFoldDB" id="A0A842I9E8"/>
<dbReference type="PANTHER" id="PTHR31760">
    <property type="entry name" value="S-ADENOSYL-L-METHIONINE-DEPENDENT METHYLTRANSFERASES SUPERFAMILY PROTEIN"/>
    <property type="match status" value="1"/>
</dbReference>
<sequence>MTELLAGLDVSRETIEKLKSLESLLAKWNPAINLVARSTVDAAWSRHILDSAQLFQIAPFRVWADLGSGGGFPGLVIAVLAEGRGSDARVVLVEADQRKATFLREAARGLGVRVQVEAQRIESVDPLAADILSARALAPLSALCGFAARHLAPAGTAIFPKGQNWEAEVAEARKSWKFDLDVRPSLVEAGSVVLVMKAIVHV</sequence>
<comment type="catalytic activity">
    <reaction evidence="6">
        <text>guanosine(527) in 16S rRNA + S-adenosyl-L-methionine = N(7)-methylguanosine(527) in 16S rRNA + S-adenosyl-L-homocysteine</text>
        <dbReference type="Rhea" id="RHEA:42732"/>
        <dbReference type="Rhea" id="RHEA-COMP:10209"/>
        <dbReference type="Rhea" id="RHEA-COMP:10210"/>
        <dbReference type="ChEBI" id="CHEBI:57856"/>
        <dbReference type="ChEBI" id="CHEBI:59789"/>
        <dbReference type="ChEBI" id="CHEBI:74269"/>
        <dbReference type="ChEBI" id="CHEBI:74480"/>
        <dbReference type="EC" id="2.1.1.170"/>
    </reaction>
</comment>
<dbReference type="InterPro" id="IPR029063">
    <property type="entry name" value="SAM-dependent_MTases_sf"/>
</dbReference>
<comment type="caution">
    <text evidence="6">Lacks conserved residue(s) required for the propagation of feature annotation.</text>
</comment>
<dbReference type="GO" id="GO:0070043">
    <property type="term" value="F:rRNA (guanine-N7-)-methyltransferase activity"/>
    <property type="evidence" value="ECO:0007669"/>
    <property type="project" value="UniProtKB-UniRule"/>
</dbReference>